<accession>R4XCS7</accession>
<organism evidence="2 3">
    <name type="scientific">Taphrina deformans (strain PYCC 5710 / ATCC 11124 / CBS 356.35 / IMI 108563 / JCM 9778 / NBRC 8474)</name>
    <name type="common">Peach leaf curl fungus</name>
    <name type="synonym">Lalaria deformans</name>
    <dbReference type="NCBI Taxonomy" id="1097556"/>
    <lineage>
        <taxon>Eukaryota</taxon>
        <taxon>Fungi</taxon>
        <taxon>Dikarya</taxon>
        <taxon>Ascomycota</taxon>
        <taxon>Taphrinomycotina</taxon>
        <taxon>Taphrinomycetes</taxon>
        <taxon>Taphrinales</taxon>
        <taxon>Taphrinaceae</taxon>
        <taxon>Taphrina</taxon>
    </lineage>
</organism>
<proteinExistence type="predicted"/>
<keyword evidence="3" id="KW-1185">Reference proteome</keyword>
<dbReference type="VEuPathDB" id="FungiDB:TAPDE_000818"/>
<evidence type="ECO:0000313" key="2">
    <source>
        <dbReference type="EMBL" id="CCG81120.1"/>
    </source>
</evidence>
<evidence type="ECO:0000256" key="1">
    <source>
        <dbReference type="SAM" id="MobiDB-lite"/>
    </source>
</evidence>
<feature type="region of interest" description="Disordered" evidence="1">
    <location>
        <begin position="425"/>
        <end position="445"/>
    </location>
</feature>
<feature type="compositionally biased region" description="Polar residues" evidence="1">
    <location>
        <begin position="425"/>
        <end position="437"/>
    </location>
</feature>
<gene>
    <name evidence="2" type="ORF">TAPDE_000818</name>
</gene>
<reference evidence="2 3" key="1">
    <citation type="journal article" date="2013" name="MBio">
        <title>Genome sequencing of the plant pathogen Taphrina deformans, the causal agent of peach leaf curl.</title>
        <authorList>
            <person name="Cisse O.H."/>
            <person name="Almeida J.M.G.C.F."/>
            <person name="Fonseca A."/>
            <person name="Kumar A.A."/>
            <person name="Salojaervi J."/>
            <person name="Overmyer K."/>
            <person name="Hauser P.M."/>
            <person name="Pagni M."/>
        </authorList>
    </citation>
    <scope>NUCLEOTIDE SEQUENCE [LARGE SCALE GENOMIC DNA]</scope>
    <source>
        <strain evidence="3">PYCC 5710 / ATCC 11124 / CBS 356.35 / IMI 108563 / JCM 9778 / NBRC 8474</strain>
    </source>
</reference>
<feature type="compositionally biased region" description="Polar residues" evidence="1">
    <location>
        <begin position="1"/>
        <end position="36"/>
    </location>
</feature>
<dbReference type="EMBL" id="CAHR02000025">
    <property type="protein sequence ID" value="CCG81120.1"/>
    <property type="molecule type" value="Genomic_DNA"/>
</dbReference>
<dbReference type="AlphaFoldDB" id="R4XCS7"/>
<name>R4XCS7_TAPDE</name>
<dbReference type="Proteomes" id="UP000013776">
    <property type="component" value="Unassembled WGS sequence"/>
</dbReference>
<evidence type="ECO:0000313" key="3">
    <source>
        <dbReference type="Proteomes" id="UP000013776"/>
    </source>
</evidence>
<dbReference type="eggNOG" id="ENOG502SZRN">
    <property type="taxonomic scope" value="Eukaryota"/>
</dbReference>
<comment type="caution">
    <text evidence="2">The sequence shown here is derived from an EMBL/GenBank/DDBJ whole genome shotgun (WGS) entry which is preliminary data.</text>
</comment>
<feature type="region of interest" description="Disordered" evidence="1">
    <location>
        <begin position="1"/>
        <end position="43"/>
    </location>
</feature>
<protein>
    <submittedName>
        <fullName evidence="2">Uncharacterized protein</fullName>
    </submittedName>
</protein>
<sequence length="445" mass="48912">MTLFSSFMSCQTTAPGKGQESPSKFRQSRTSKTSPRYQAKYRQTRPQNIQLPCKLSLETGDVSTPSLDSAWSKSSYNDTMLTPLGSPDCVYPSFWGGEGSVVSSTSSCDSREKTNSLRQRPRKLERPFVGLPKDAREKCMSVSLVVGSDGVAQVKREEVEVEFLEYQKELGPGSASLMKRLVSSAGSDVSVSRTFNNMSLVNSTRGEVLVRSSSQQTDLSHSLPLTPSTAGNIKFVSPAHLKKDDSGLRPSAALLPTPESCRWDESDSENEDRVSAIEAQHDAQFAVQKLFDRKQGKAVHGFIGSNMPTSPMAAPRILSNINTCSACQIVFRSSFALANHTPKCSVKQTPFASTDFFGSLDMFGVSDDLIFKADPAFTQEQDFPPPLQFGSLLEPIAVEDDFDTAELPFSLKRSRFNRLPLIPTTPTRSRSLSQLTTLKRRRLSS</sequence>